<dbReference type="PROSITE" id="PS50055">
    <property type="entry name" value="TYR_PHOSPHATASE_PTP"/>
    <property type="match status" value="1"/>
</dbReference>
<dbReference type="PANTHER" id="PTHR46106:SF4">
    <property type="entry name" value="IA-2 PROTEIN TYROSINE PHOSPHATASE, ISOFORM C"/>
    <property type="match status" value="1"/>
</dbReference>
<evidence type="ECO:0000313" key="19">
    <source>
        <dbReference type="RefSeq" id="XP_018319085.1"/>
    </source>
</evidence>
<keyword evidence="8" id="KW-0325">Glycoprotein</keyword>
<dbReference type="GO" id="GO:0048666">
    <property type="term" value="P:neuron development"/>
    <property type="evidence" value="ECO:0007669"/>
    <property type="project" value="UniProtKB-ARBA"/>
</dbReference>
<dbReference type="GeneID" id="108732664"/>
<evidence type="ECO:0000256" key="7">
    <source>
        <dbReference type="ARBA" id="ARBA00023170"/>
    </source>
</evidence>
<dbReference type="SUPFAM" id="SSF52799">
    <property type="entry name" value="(Phosphotyrosine protein) phosphatases II"/>
    <property type="match status" value="1"/>
</dbReference>
<evidence type="ECO:0000313" key="17">
    <source>
        <dbReference type="RefSeq" id="XP_018319083.1"/>
    </source>
</evidence>
<feature type="region of interest" description="Disordered" evidence="11">
    <location>
        <begin position="397"/>
        <end position="416"/>
    </location>
</feature>
<dbReference type="GO" id="GO:0051046">
    <property type="term" value="P:regulation of secretion"/>
    <property type="evidence" value="ECO:0007669"/>
    <property type="project" value="TreeGrafter"/>
</dbReference>
<dbReference type="InterPro" id="IPR000242">
    <property type="entry name" value="PTP_cat"/>
</dbReference>
<comment type="subcellular location">
    <subcellularLocation>
        <location evidence="1">Cytoplasmic vesicle</location>
        <location evidence="1">Secretory vesicle membrane</location>
        <topology evidence="1">Single-pass type I membrane protein</topology>
    </subcellularLocation>
    <subcellularLocation>
        <location evidence="10">Synapse</location>
    </subcellularLocation>
</comment>
<keyword evidence="2 12" id="KW-0812">Transmembrane</keyword>
<evidence type="ECO:0000259" key="14">
    <source>
        <dbReference type="PROSITE" id="PS50055"/>
    </source>
</evidence>
<dbReference type="GO" id="GO:0004725">
    <property type="term" value="F:protein tyrosine phosphatase activity"/>
    <property type="evidence" value="ECO:0007669"/>
    <property type="project" value="InterPro"/>
</dbReference>
<evidence type="ECO:0000313" key="16">
    <source>
        <dbReference type="Proteomes" id="UP000192223"/>
    </source>
</evidence>
<dbReference type="GO" id="GO:0030658">
    <property type="term" value="C:transport vesicle membrane"/>
    <property type="evidence" value="ECO:0007669"/>
    <property type="project" value="UniProtKB-SubCell"/>
</dbReference>
<name>A0A1W4W4M4_AGRPL</name>
<feature type="compositionally biased region" description="Basic and acidic residues" evidence="11">
    <location>
        <begin position="405"/>
        <end position="416"/>
    </location>
</feature>
<dbReference type="STRING" id="224129.A0A1W4W4M4"/>
<feature type="region of interest" description="Disordered" evidence="11">
    <location>
        <begin position="682"/>
        <end position="721"/>
    </location>
</feature>
<dbReference type="GO" id="GO:0030141">
    <property type="term" value="C:secretory granule"/>
    <property type="evidence" value="ECO:0007669"/>
    <property type="project" value="InterPro"/>
</dbReference>
<feature type="domain" description="Tyrosine-protein phosphatase" evidence="14">
    <location>
        <begin position="747"/>
        <end position="1007"/>
    </location>
</feature>
<keyword evidence="4 12" id="KW-1133">Transmembrane helix</keyword>
<feature type="signal peptide" evidence="13">
    <location>
        <begin position="1"/>
        <end position="25"/>
    </location>
</feature>
<dbReference type="GO" id="GO:0045202">
    <property type="term" value="C:synapse"/>
    <property type="evidence" value="ECO:0007669"/>
    <property type="project" value="UniProtKB-SubCell"/>
</dbReference>
<evidence type="ECO:0000256" key="11">
    <source>
        <dbReference type="SAM" id="MobiDB-lite"/>
    </source>
</evidence>
<evidence type="ECO:0000256" key="2">
    <source>
        <dbReference type="ARBA" id="ARBA00022692"/>
    </source>
</evidence>
<evidence type="ECO:0000259" key="15">
    <source>
        <dbReference type="PROSITE" id="PS50056"/>
    </source>
</evidence>
<dbReference type="GO" id="GO:0009653">
    <property type="term" value="P:anatomical structure morphogenesis"/>
    <property type="evidence" value="ECO:0007669"/>
    <property type="project" value="UniProtKB-ARBA"/>
</dbReference>
<dbReference type="Pfam" id="PF00102">
    <property type="entry name" value="Y_phosphatase"/>
    <property type="match status" value="1"/>
</dbReference>
<evidence type="ECO:0000256" key="12">
    <source>
        <dbReference type="SAM" id="Phobius"/>
    </source>
</evidence>
<dbReference type="SMART" id="SM00194">
    <property type="entry name" value="PTPc"/>
    <property type="match status" value="1"/>
</dbReference>
<reference evidence="17 18" key="1">
    <citation type="submission" date="2025-04" db="UniProtKB">
        <authorList>
            <consortium name="RefSeq"/>
        </authorList>
    </citation>
    <scope>IDENTIFICATION</scope>
    <source>
        <tissue evidence="17 18">Entire body</tissue>
    </source>
</reference>
<evidence type="ECO:0000313" key="18">
    <source>
        <dbReference type="RefSeq" id="XP_018319084.1"/>
    </source>
</evidence>
<organism evidence="16 18">
    <name type="scientific">Agrilus planipennis</name>
    <name type="common">Emerald ash borer</name>
    <name type="synonym">Agrilus marcopoli</name>
    <dbReference type="NCBI Taxonomy" id="224129"/>
    <lineage>
        <taxon>Eukaryota</taxon>
        <taxon>Metazoa</taxon>
        <taxon>Ecdysozoa</taxon>
        <taxon>Arthropoda</taxon>
        <taxon>Hexapoda</taxon>
        <taxon>Insecta</taxon>
        <taxon>Pterygota</taxon>
        <taxon>Neoptera</taxon>
        <taxon>Endopterygota</taxon>
        <taxon>Coleoptera</taxon>
        <taxon>Polyphaga</taxon>
        <taxon>Elateriformia</taxon>
        <taxon>Buprestoidea</taxon>
        <taxon>Buprestidae</taxon>
        <taxon>Agrilinae</taxon>
        <taxon>Agrilus</taxon>
    </lineage>
</organism>
<dbReference type="InterPro" id="IPR021613">
    <property type="entry name" value="Receptor_IA-2_dom"/>
</dbReference>
<dbReference type="KEGG" id="apln:108732664"/>
<evidence type="ECO:0000256" key="1">
    <source>
        <dbReference type="ARBA" id="ARBA00004212"/>
    </source>
</evidence>
<evidence type="ECO:0000256" key="5">
    <source>
        <dbReference type="ARBA" id="ARBA00023018"/>
    </source>
</evidence>
<protein>
    <submittedName>
        <fullName evidence="17 18">Receptor-type tyrosine-protein phosphatase-like N</fullName>
    </submittedName>
</protein>
<evidence type="ECO:0000256" key="6">
    <source>
        <dbReference type="ARBA" id="ARBA00023136"/>
    </source>
</evidence>
<gene>
    <name evidence="17 18 19 20" type="primary">LOC108732664</name>
</gene>
<dbReference type="PANTHER" id="PTHR46106">
    <property type="entry name" value="IA-2 PROTEIN TYROSINE PHOSPHATASE, ISOFORM C"/>
    <property type="match status" value="1"/>
</dbReference>
<dbReference type="InterPro" id="IPR038112">
    <property type="entry name" value="Receptor_IA-2_ectodomain_sf"/>
</dbReference>
<dbReference type="InterPro" id="IPR033522">
    <property type="entry name" value="IA-2/IA-2_beta"/>
</dbReference>
<evidence type="ECO:0000256" key="10">
    <source>
        <dbReference type="ARBA" id="ARBA00034103"/>
    </source>
</evidence>
<keyword evidence="7" id="KW-0675">Receptor</keyword>
<evidence type="ECO:0000256" key="3">
    <source>
        <dbReference type="ARBA" id="ARBA00022729"/>
    </source>
</evidence>
<feature type="domain" description="Tyrosine specific protein phosphatases" evidence="15">
    <location>
        <begin position="926"/>
        <end position="998"/>
    </location>
</feature>
<dbReference type="RefSeq" id="XP_018319086.1">
    <property type="nucleotide sequence ID" value="XM_018463584.1"/>
</dbReference>
<dbReference type="InterPro" id="IPR000387">
    <property type="entry name" value="Tyr_Pase_dom"/>
</dbReference>
<dbReference type="RefSeq" id="XP_018319085.1">
    <property type="nucleotide sequence ID" value="XM_018463583.1"/>
</dbReference>
<evidence type="ECO:0000256" key="4">
    <source>
        <dbReference type="ARBA" id="ARBA00022989"/>
    </source>
</evidence>
<accession>A0A1W4W4M4</accession>
<evidence type="ECO:0000256" key="13">
    <source>
        <dbReference type="SAM" id="SignalP"/>
    </source>
</evidence>
<proteinExistence type="predicted"/>
<dbReference type="CTD" id="33277"/>
<dbReference type="Pfam" id="PF11548">
    <property type="entry name" value="Receptor_IA-2"/>
    <property type="match status" value="1"/>
</dbReference>
<dbReference type="OrthoDB" id="9880441at2759"/>
<evidence type="ECO:0000256" key="9">
    <source>
        <dbReference type="ARBA" id="ARBA00023329"/>
    </source>
</evidence>
<dbReference type="AlphaFoldDB" id="A0A1W4W4M4"/>
<sequence>MPGPQFALCFVWILVVGTLLPDVSGEGFVGCLFSQRLCSEDVEWCYDDYAFGRCVPTASDLDEEDFYRYDLEKSDLHSLSTELRRLFALGYRWSHAYTQCRLQAMLFAIQNGLTFEHNTCSHLVDQDLEGALKALELEDPIDPDKVAIVEYTPSKEDPHADFADEVYYPPGLEEKLQNLQKVFVPQKGVDIYGIPDPYIDNNIEKRVRYPRNRFTSNAPAFAADNQFESPSTVLPSQYYDILRNLGDNNLYYARQLLKKRNLEPDMRELGYDFYPELEFLNGLSNENAQGMSMINNYDVLEKVLGNFAKNERQYDTDVIDLLTNSPSYNSYPEPKQFSAKYNTPNNFRNGWEARDYVTHDQELPETRVYINDDDDAKQEYGSGDLSQQELLFTQQHGSSINENPLQKDYDPAEGRGGRSGVYTEGGLIYVPESQILGDRYSSAEDKFKEELSELLEKYDMGFKRPERLDVKKPGPPFDTKIFEKASVDETGENDVKDAVVKKEPRGAHPNPRYDTSNVDTDYVHVVFKQSLTTWQEGNKLISELCKILNLEPKSVSHGRVDRNEVTFKVGPNSQHLNSTEVARKIEKIKEEFSNKTGMDIIGAGVGDKAKVRSVFKTQLNDDYQFYVIIFLLCGIIAALLVGLGILFIVRRHIASKEKLHGLTRPDSEASKDYQDLCRARMATKSQPTPDPIHGKVSALSKESEQSPSSRSSTSSWSEEPALHNMDISTGHMVLSYMEDHLKNKDRLEQEWVALWAYEAEPNATTIALKPENVQKNRYPDILPYDHSRVVLNELTNASGSDYINASSITDHDPRNPAYIATQGPLPNTSADFWQMIWEQGTVVIVILTRLTESGTAMCHRYWPEEGSELYHIYEVHLVSEHIWCDDYLVRSFYLKNTRTGETRTVTQFHFLSWPDGGIPSSTKALLEFRRKVNKSYRGRSCPIVVQCSDGSGRTGTYCLIDMVLSRMAKGAKEIDIAATLEHLRDQRPKMVATKQQFEFVLTAVAEEVHAILKALPPQPPAVAQVEREKT</sequence>
<dbReference type="PRINTS" id="PR00700">
    <property type="entry name" value="PRTYPHPHTASE"/>
</dbReference>
<evidence type="ECO:0000313" key="20">
    <source>
        <dbReference type="RefSeq" id="XP_018319086.1"/>
    </source>
</evidence>
<keyword evidence="3 13" id="KW-0732">Signal</keyword>
<keyword evidence="16" id="KW-1185">Reference proteome</keyword>
<keyword evidence="6 12" id="KW-0472">Membrane</keyword>
<dbReference type="InterPro" id="IPR003595">
    <property type="entry name" value="Tyr_Pase_cat"/>
</dbReference>
<keyword evidence="9" id="KW-0968">Cytoplasmic vesicle</keyword>
<dbReference type="InterPro" id="IPR029021">
    <property type="entry name" value="Prot-tyrosine_phosphatase-like"/>
</dbReference>
<evidence type="ECO:0000256" key="8">
    <source>
        <dbReference type="ARBA" id="ARBA00023180"/>
    </source>
</evidence>
<feature type="transmembrane region" description="Helical" evidence="12">
    <location>
        <begin position="625"/>
        <end position="649"/>
    </location>
</feature>
<dbReference type="RefSeq" id="XP_018319084.1">
    <property type="nucleotide sequence ID" value="XM_018463582.1"/>
</dbReference>
<feature type="chain" id="PRO_5010817752" evidence="13">
    <location>
        <begin position="26"/>
        <end position="1030"/>
    </location>
</feature>
<dbReference type="RefSeq" id="XP_018319083.1">
    <property type="nucleotide sequence ID" value="XM_018463581.1"/>
</dbReference>
<keyword evidence="5" id="KW-0770">Synapse</keyword>
<dbReference type="PROSITE" id="PS50056">
    <property type="entry name" value="TYR_PHOSPHATASE_2"/>
    <property type="match status" value="1"/>
</dbReference>
<dbReference type="FunFam" id="3.90.190.10:FF:000017">
    <property type="entry name" value="receptor-type tyrosine-protein phosphatase-like N isoform X2"/>
    <property type="match status" value="1"/>
</dbReference>
<feature type="compositionally biased region" description="Low complexity" evidence="11">
    <location>
        <begin position="697"/>
        <end position="719"/>
    </location>
</feature>
<dbReference type="SMART" id="SM00404">
    <property type="entry name" value="PTPc_motif"/>
    <property type="match status" value="1"/>
</dbReference>
<dbReference type="Proteomes" id="UP000192223">
    <property type="component" value="Unplaced"/>
</dbReference>
<dbReference type="Gene3D" id="3.90.190.10">
    <property type="entry name" value="Protein tyrosine phosphatase superfamily"/>
    <property type="match status" value="1"/>
</dbReference>
<dbReference type="Gene3D" id="3.30.70.2470">
    <property type="entry name" value="Protein-tyrosine phosphatase receptor IA-2 ectodomain"/>
    <property type="match status" value="1"/>
</dbReference>